<evidence type="ECO:0000256" key="1">
    <source>
        <dbReference type="SAM" id="Phobius"/>
    </source>
</evidence>
<name>A0A6J4GFE4_9FLAO</name>
<organism evidence="2 3">
    <name type="scientific">Flavobacterium bizetiae</name>
    <dbReference type="NCBI Taxonomy" id="2704140"/>
    <lineage>
        <taxon>Bacteria</taxon>
        <taxon>Pseudomonadati</taxon>
        <taxon>Bacteroidota</taxon>
        <taxon>Flavobacteriia</taxon>
        <taxon>Flavobacteriales</taxon>
        <taxon>Flavobacteriaceae</taxon>
        <taxon>Flavobacterium</taxon>
    </lineage>
</organism>
<dbReference type="Proteomes" id="UP000479938">
    <property type="component" value="Unassembled WGS sequence"/>
</dbReference>
<keyword evidence="3" id="KW-1185">Reference proteome</keyword>
<keyword evidence="1" id="KW-0812">Transmembrane</keyword>
<evidence type="ECO:0000313" key="3">
    <source>
        <dbReference type="Proteomes" id="UP000479938"/>
    </source>
</evidence>
<proteinExistence type="predicted"/>
<keyword evidence="1" id="KW-0472">Membrane</keyword>
<feature type="transmembrane region" description="Helical" evidence="1">
    <location>
        <begin position="86"/>
        <end position="111"/>
    </location>
</feature>
<gene>
    <name evidence="2" type="ORF">FLA105534_01095</name>
</gene>
<reference evidence="2 3" key="1">
    <citation type="submission" date="2020-02" db="EMBL/GenBank/DDBJ databases">
        <authorList>
            <person name="Criscuolo A."/>
        </authorList>
    </citation>
    <scope>NUCLEOTIDE SEQUENCE [LARGE SCALE GENOMIC DNA]</scope>
    <source>
        <strain evidence="2">CIP105534</strain>
    </source>
</reference>
<dbReference type="AlphaFoldDB" id="A0A6J4GFE4"/>
<accession>A0A6J4GFE4</accession>
<protein>
    <recommendedName>
        <fullName evidence="4">DUF2975 domain-containing protein</fullName>
    </recommendedName>
</protein>
<dbReference type="EMBL" id="CADCSU010000056">
    <property type="protein sequence ID" value="CAA9196312.1"/>
    <property type="molecule type" value="Genomic_DNA"/>
</dbReference>
<keyword evidence="1" id="KW-1133">Transmembrane helix</keyword>
<feature type="transmembrane region" description="Helical" evidence="1">
    <location>
        <begin position="12"/>
        <end position="33"/>
    </location>
</feature>
<dbReference type="RefSeq" id="WP_173969818.1">
    <property type="nucleotide sequence ID" value="NZ_CADCSU010000056.1"/>
</dbReference>
<evidence type="ECO:0000313" key="2">
    <source>
        <dbReference type="EMBL" id="CAA9196312.1"/>
    </source>
</evidence>
<evidence type="ECO:0008006" key="4">
    <source>
        <dbReference type="Google" id="ProtNLM"/>
    </source>
</evidence>
<sequence length="162" mass="18669">MESKNNIQKHAIVAGIFVTSFFPLLIFSESYFIFQCIQICNFGMFWNPIFWGIMFPLFIVFLFWITAKKISPSLNQIRYFKACSQFSFGVSLKIIIALFTIYAVGLFVNGISSVFNAQIPYQILFSILMILFLSFILMIITFISSLIIVKASQSNQYLNQTK</sequence>
<feature type="transmembrane region" description="Helical" evidence="1">
    <location>
        <begin position="45"/>
        <end position="65"/>
    </location>
</feature>
<feature type="transmembrane region" description="Helical" evidence="1">
    <location>
        <begin position="123"/>
        <end position="149"/>
    </location>
</feature>